<name>A0A7X5Y380_9SPHN</name>
<comment type="caution">
    <text evidence="1">The sequence shown here is derived from an EMBL/GenBank/DDBJ whole genome shotgun (WGS) entry which is preliminary data.</text>
</comment>
<protein>
    <submittedName>
        <fullName evidence="1">Uncharacterized protein</fullName>
    </submittedName>
</protein>
<dbReference type="EMBL" id="JAATJB010000022">
    <property type="protein sequence ID" value="NJB99820.1"/>
    <property type="molecule type" value="Genomic_DNA"/>
</dbReference>
<evidence type="ECO:0000313" key="1">
    <source>
        <dbReference type="EMBL" id="NJB99820.1"/>
    </source>
</evidence>
<keyword evidence="2" id="KW-1185">Reference proteome</keyword>
<gene>
    <name evidence="1" type="ORF">GGR89_004166</name>
</gene>
<proteinExistence type="predicted"/>
<evidence type="ECO:0000313" key="2">
    <source>
        <dbReference type="Proteomes" id="UP000531251"/>
    </source>
</evidence>
<dbReference type="AlphaFoldDB" id="A0A7X5Y380"/>
<accession>A0A7X5Y380</accession>
<organism evidence="1 2">
    <name type="scientific">Sphingomonas trueperi</name>
    <dbReference type="NCBI Taxonomy" id="53317"/>
    <lineage>
        <taxon>Bacteria</taxon>
        <taxon>Pseudomonadati</taxon>
        <taxon>Pseudomonadota</taxon>
        <taxon>Alphaproteobacteria</taxon>
        <taxon>Sphingomonadales</taxon>
        <taxon>Sphingomonadaceae</taxon>
        <taxon>Sphingomonas</taxon>
    </lineage>
</organism>
<dbReference type="Proteomes" id="UP000531251">
    <property type="component" value="Unassembled WGS sequence"/>
</dbReference>
<reference evidence="1 2" key="1">
    <citation type="submission" date="2020-03" db="EMBL/GenBank/DDBJ databases">
        <title>Genomic Encyclopedia of Type Strains, Phase IV (KMG-IV): sequencing the most valuable type-strain genomes for metagenomic binning, comparative biology and taxonomic classification.</title>
        <authorList>
            <person name="Goeker M."/>
        </authorList>
    </citation>
    <scope>NUCLEOTIDE SEQUENCE [LARGE SCALE GENOMIC DNA]</scope>
    <source>
        <strain evidence="1 2">DSM 7225</strain>
    </source>
</reference>
<sequence>MLVACVSLARGDAHVAMVDARAALASASSTSPKA</sequence>